<protein>
    <submittedName>
        <fullName evidence="6">1,4-dihydroxy-2-naphthoate octaprenyltransferase</fullName>
        <ecNumber evidence="6">2.5.1.74</ecNumber>
    </submittedName>
</protein>
<comment type="subcellular location">
    <subcellularLocation>
        <location evidence="1">Membrane</location>
        <topology evidence="1">Multi-pass membrane protein</topology>
    </subcellularLocation>
</comment>
<proteinExistence type="predicted"/>
<keyword evidence="2 5" id="KW-0812">Transmembrane</keyword>
<dbReference type="CDD" id="cd13962">
    <property type="entry name" value="PT_UbiA_UBIAD1"/>
    <property type="match status" value="1"/>
</dbReference>
<keyword evidence="4 5" id="KW-0472">Membrane</keyword>
<reference evidence="6" key="1">
    <citation type="submission" date="2019-08" db="EMBL/GenBank/DDBJ databases">
        <authorList>
            <person name="Kucharzyk K."/>
            <person name="Murdoch R.W."/>
            <person name="Higgins S."/>
            <person name="Loffler F."/>
        </authorList>
    </citation>
    <scope>NUCLEOTIDE SEQUENCE</scope>
</reference>
<dbReference type="InterPro" id="IPR026046">
    <property type="entry name" value="UBIAD1"/>
</dbReference>
<sequence length="109" mass="12753">MILNINNMRDIENDRASGKITFALRLGIKNAKIYHTLLTFGMFACFLQYSFMFAASPRYRFLYVVVFFYQLYILTQIHKKTARELDPYLKLTSMSGFLLAVIFSICINI</sequence>
<dbReference type="AlphaFoldDB" id="A0A645CKU3"/>
<evidence type="ECO:0000256" key="4">
    <source>
        <dbReference type="ARBA" id="ARBA00023136"/>
    </source>
</evidence>
<evidence type="ECO:0000256" key="3">
    <source>
        <dbReference type="ARBA" id="ARBA00022989"/>
    </source>
</evidence>
<feature type="transmembrane region" description="Helical" evidence="5">
    <location>
        <begin position="89"/>
        <end position="107"/>
    </location>
</feature>
<feature type="transmembrane region" description="Helical" evidence="5">
    <location>
        <begin position="61"/>
        <end position="77"/>
    </location>
</feature>
<evidence type="ECO:0000256" key="2">
    <source>
        <dbReference type="ARBA" id="ARBA00022692"/>
    </source>
</evidence>
<comment type="caution">
    <text evidence="6">The sequence shown here is derived from an EMBL/GenBank/DDBJ whole genome shotgun (WGS) entry which is preliminary data.</text>
</comment>
<dbReference type="GO" id="GO:0016020">
    <property type="term" value="C:membrane"/>
    <property type="evidence" value="ECO:0007669"/>
    <property type="project" value="UniProtKB-SubCell"/>
</dbReference>
<dbReference type="GO" id="GO:0046428">
    <property type="term" value="F:1,4-dihydroxy-2-naphthoate polyprenyltransferase activity"/>
    <property type="evidence" value="ECO:0007669"/>
    <property type="project" value="UniProtKB-EC"/>
</dbReference>
<organism evidence="6">
    <name type="scientific">bioreactor metagenome</name>
    <dbReference type="NCBI Taxonomy" id="1076179"/>
    <lineage>
        <taxon>unclassified sequences</taxon>
        <taxon>metagenomes</taxon>
        <taxon>ecological metagenomes</taxon>
    </lineage>
</organism>
<gene>
    <name evidence="6" type="primary">menA_25</name>
    <name evidence="6" type="ORF">SDC9_124555</name>
</gene>
<keyword evidence="6" id="KW-0808">Transferase</keyword>
<dbReference type="Pfam" id="PF01040">
    <property type="entry name" value="UbiA"/>
    <property type="match status" value="1"/>
</dbReference>
<feature type="transmembrane region" description="Helical" evidence="5">
    <location>
        <begin position="33"/>
        <end position="54"/>
    </location>
</feature>
<evidence type="ECO:0000256" key="1">
    <source>
        <dbReference type="ARBA" id="ARBA00004141"/>
    </source>
</evidence>
<keyword evidence="3 5" id="KW-1133">Transmembrane helix</keyword>
<dbReference type="InterPro" id="IPR000537">
    <property type="entry name" value="UbiA_prenyltransferase"/>
</dbReference>
<evidence type="ECO:0000256" key="5">
    <source>
        <dbReference type="SAM" id="Phobius"/>
    </source>
</evidence>
<dbReference type="EMBL" id="VSSQ01028024">
    <property type="protein sequence ID" value="MPM77549.1"/>
    <property type="molecule type" value="Genomic_DNA"/>
</dbReference>
<dbReference type="EC" id="2.5.1.74" evidence="6"/>
<accession>A0A645CKU3</accession>
<evidence type="ECO:0000313" key="6">
    <source>
        <dbReference type="EMBL" id="MPM77549.1"/>
    </source>
</evidence>
<name>A0A645CKU3_9ZZZZ</name>
<dbReference type="Gene3D" id="1.20.120.1780">
    <property type="entry name" value="UbiA prenyltransferase"/>
    <property type="match status" value="1"/>
</dbReference>